<reference evidence="1 2" key="1">
    <citation type="submission" date="2023-04" db="EMBL/GenBank/DDBJ databases">
        <title>Two novel species of Flavobacterium.</title>
        <authorList>
            <person name="Liu Q."/>
            <person name="Xin Y.-H."/>
        </authorList>
    </citation>
    <scope>NUCLEOTIDE SEQUENCE [LARGE SCALE GENOMIC DNA]</scope>
    <source>
        <strain evidence="1 2">LB1P51</strain>
    </source>
</reference>
<gene>
    <name evidence="1" type="ORF">QLS65_14035</name>
</gene>
<name>A0ABT6VCS2_9FLAO</name>
<proteinExistence type="predicted"/>
<evidence type="ECO:0000313" key="1">
    <source>
        <dbReference type="EMBL" id="MDI5896012.1"/>
    </source>
</evidence>
<accession>A0ABT6VCS2</accession>
<evidence type="ECO:0000313" key="2">
    <source>
        <dbReference type="Proteomes" id="UP001243403"/>
    </source>
</evidence>
<dbReference type="EMBL" id="JASCRZ010000007">
    <property type="protein sequence ID" value="MDI5896012.1"/>
    <property type="molecule type" value="Genomic_DNA"/>
</dbReference>
<sequence>MSKVYYGELYWADNIPTALLNHKDLPLESEEEVGHMITPFDIVHYPAKYKKEDINKVVHIQKKKRISFEFEQALTDYLWESNSKVIPSISSTIPNTKIGKQMGLRADTKNLQILDKNNILAHKSYNFEEDYYSQNFEYFRTELLLEYMHTNNYLLVYQVKQHTYDRNSGDGTGDFRGMRFFLSLLNK</sequence>
<protein>
    <submittedName>
        <fullName evidence="1">Uncharacterized protein</fullName>
    </submittedName>
</protein>
<keyword evidence="2" id="KW-1185">Reference proteome</keyword>
<organism evidence="1 2">
    <name type="scientific">Flavobacterium algoritolerans</name>
    <dbReference type="NCBI Taxonomy" id="3041254"/>
    <lineage>
        <taxon>Bacteria</taxon>
        <taxon>Pseudomonadati</taxon>
        <taxon>Bacteroidota</taxon>
        <taxon>Flavobacteriia</taxon>
        <taxon>Flavobacteriales</taxon>
        <taxon>Flavobacteriaceae</taxon>
        <taxon>Flavobacterium</taxon>
    </lineage>
</organism>
<comment type="caution">
    <text evidence="1">The sequence shown here is derived from an EMBL/GenBank/DDBJ whole genome shotgun (WGS) entry which is preliminary data.</text>
</comment>
<dbReference type="RefSeq" id="WP_282718443.1">
    <property type="nucleotide sequence ID" value="NZ_JASCRZ010000007.1"/>
</dbReference>
<dbReference type="Proteomes" id="UP001243403">
    <property type="component" value="Unassembled WGS sequence"/>
</dbReference>